<name>J9B9G4_WUCBA</name>
<dbReference type="Proteomes" id="UP000004810">
    <property type="component" value="Unassembled WGS sequence"/>
</dbReference>
<sequence>MLLVDEVPPTEIEPIPSFLPESGGIISMRTFMVPGDNCFRKLDVLTVGGNEASLESDHTISTTGNDQVCSVLVALSVTARCCFVAHQFLRHVLLVLSKGGAHFCFKIVYFV</sequence>
<accession>J9B9G4</accession>
<gene>
    <name evidence="1" type="ORF">WUBG_05362</name>
</gene>
<dbReference type="EMBL" id="ADBV01002023">
    <property type="protein sequence ID" value="EJW83725.1"/>
    <property type="molecule type" value="Genomic_DNA"/>
</dbReference>
<proteinExistence type="predicted"/>
<comment type="caution">
    <text evidence="1">The sequence shown here is derived from an EMBL/GenBank/DDBJ whole genome shotgun (WGS) entry which is preliminary data.</text>
</comment>
<evidence type="ECO:0000313" key="2">
    <source>
        <dbReference type="Proteomes" id="UP000004810"/>
    </source>
</evidence>
<organism evidence="1 2">
    <name type="scientific">Wuchereria bancrofti</name>
    <dbReference type="NCBI Taxonomy" id="6293"/>
    <lineage>
        <taxon>Eukaryota</taxon>
        <taxon>Metazoa</taxon>
        <taxon>Ecdysozoa</taxon>
        <taxon>Nematoda</taxon>
        <taxon>Chromadorea</taxon>
        <taxon>Rhabditida</taxon>
        <taxon>Spirurina</taxon>
        <taxon>Spiruromorpha</taxon>
        <taxon>Filarioidea</taxon>
        <taxon>Onchocercidae</taxon>
        <taxon>Wuchereria</taxon>
    </lineage>
</organism>
<reference evidence="2" key="1">
    <citation type="submission" date="2012-08" db="EMBL/GenBank/DDBJ databases">
        <title>The Genome Sequence of Wuchereria bancrofti.</title>
        <authorList>
            <person name="Nutman T.B."/>
            <person name="Fink D.L."/>
            <person name="Russ C."/>
            <person name="Young S."/>
            <person name="Zeng Q."/>
            <person name="Koehrsen M."/>
            <person name="Alvarado L."/>
            <person name="Berlin A."/>
            <person name="Chapman S.B."/>
            <person name="Chen Z."/>
            <person name="Freedman E."/>
            <person name="Gellesch M."/>
            <person name="Goldberg J."/>
            <person name="Griggs A."/>
            <person name="Gujja S."/>
            <person name="Heilman E.R."/>
            <person name="Heiman D."/>
            <person name="Hepburn T."/>
            <person name="Howarth C."/>
            <person name="Jen D."/>
            <person name="Larson L."/>
            <person name="Lewis B."/>
            <person name="Mehta T."/>
            <person name="Park D."/>
            <person name="Pearson M."/>
            <person name="Roberts A."/>
            <person name="Saif S."/>
            <person name="Shea T."/>
            <person name="Shenoy N."/>
            <person name="Sisk P."/>
            <person name="Stolte C."/>
            <person name="Sykes S."/>
            <person name="Walk T."/>
            <person name="White J."/>
            <person name="Yandava C."/>
            <person name="Haas B."/>
            <person name="Henn M.R."/>
            <person name="Nusbaum C."/>
            <person name="Birren B."/>
        </authorList>
    </citation>
    <scope>NUCLEOTIDE SEQUENCE [LARGE SCALE GENOMIC DNA]</scope>
    <source>
        <strain evidence="2">NA</strain>
    </source>
</reference>
<evidence type="ECO:0000313" key="1">
    <source>
        <dbReference type="EMBL" id="EJW83725.1"/>
    </source>
</evidence>
<dbReference type="AlphaFoldDB" id="J9B9G4"/>
<protein>
    <submittedName>
        <fullName evidence="1">Uncharacterized protein</fullName>
    </submittedName>
</protein>